<dbReference type="AlphaFoldDB" id="A0A4Z1R6K6"/>
<gene>
    <name evidence="1" type="ORF">E4582_07120</name>
</gene>
<dbReference type="Proteomes" id="UP000298681">
    <property type="component" value="Unassembled WGS sequence"/>
</dbReference>
<dbReference type="RefSeq" id="WP_134673921.1">
    <property type="nucleotide sequence ID" value="NZ_SPUH01000001.1"/>
</dbReference>
<sequence length="109" mass="12056">MTEEFPPLLHTAVSDAALRLGRTLDLMEWPNGESDGPANELNALISLQWALTKADPSFHYFAEASLGNRKRIDLLATNRQVSLAIEAKNFGRINSQSDSALRDLERFAG</sequence>
<comment type="caution">
    <text evidence="1">The sequence shown here is derived from an EMBL/GenBank/DDBJ whole genome shotgun (WGS) entry which is preliminary data.</text>
</comment>
<evidence type="ECO:0000313" key="2">
    <source>
        <dbReference type="Proteomes" id="UP000298681"/>
    </source>
</evidence>
<name>A0A4Z1R6K6_9GAMM</name>
<keyword evidence="2" id="KW-1185">Reference proteome</keyword>
<accession>A0A4Z1R6K6</accession>
<proteinExistence type="predicted"/>
<protein>
    <submittedName>
        <fullName evidence="1">Uncharacterized protein</fullName>
    </submittedName>
</protein>
<reference evidence="1 2" key="1">
    <citation type="submission" date="2019-01" db="EMBL/GenBank/DDBJ databases">
        <authorList>
            <person name="Zhang S."/>
        </authorList>
    </citation>
    <scope>NUCLEOTIDE SEQUENCE [LARGE SCALE GENOMIC DNA]</scope>
    <source>
        <strain evidence="1 2">1626</strain>
    </source>
</reference>
<evidence type="ECO:0000313" key="1">
    <source>
        <dbReference type="EMBL" id="TKS54546.1"/>
    </source>
</evidence>
<organism evidence="1 2">
    <name type="scientific">Luteimonas yindakuii</name>
    <dbReference type="NCBI Taxonomy" id="2565782"/>
    <lineage>
        <taxon>Bacteria</taxon>
        <taxon>Pseudomonadati</taxon>
        <taxon>Pseudomonadota</taxon>
        <taxon>Gammaproteobacteria</taxon>
        <taxon>Lysobacterales</taxon>
        <taxon>Lysobacteraceae</taxon>
        <taxon>Luteimonas</taxon>
    </lineage>
</organism>
<dbReference type="EMBL" id="SPUH01000001">
    <property type="protein sequence ID" value="TKS54546.1"/>
    <property type="molecule type" value="Genomic_DNA"/>
</dbReference>